<gene>
    <name evidence="3" type="ORF">E1898_05775</name>
</gene>
<dbReference type="RefSeq" id="WP_100628281.1">
    <property type="nucleotide sequence ID" value="NZ_SMUW01000030.1"/>
</dbReference>
<comment type="caution">
    <text evidence="3">The sequence shown here is derived from an EMBL/GenBank/DDBJ whole genome shotgun (WGS) entry which is preliminary data.</text>
</comment>
<feature type="signal peptide" evidence="2">
    <location>
        <begin position="1"/>
        <end position="25"/>
    </location>
</feature>
<evidence type="ECO:0000313" key="3">
    <source>
        <dbReference type="EMBL" id="TDK46557.1"/>
    </source>
</evidence>
<evidence type="ECO:0000256" key="2">
    <source>
        <dbReference type="SAM" id="SignalP"/>
    </source>
</evidence>
<dbReference type="AlphaFoldDB" id="A0A4V3ARH0"/>
<dbReference type="EMBL" id="SMUW01000030">
    <property type="protein sequence ID" value="TDK46557.1"/>
    <property type="molecule type" value="Genomic_DNA"/>
</dbReference>
<feature type="chain" id="PRO_5020925234" evidence="2">
    <location>
        <begin position="26"/>
        <end position="82"/>
    </location>
</feature>
<feature type="compositionally biased region" description="Acidic residues" evidence="1">
    <location>
        <begin position="31"/>
        <end position="42"/>
    </location>
</feature>
<keyword evidence="4" id="KW-1185">Reference proteome</keyword>
<feature type="region of interest" description="Disordered" evidence="1">
    <location>
        <begin position="24"/>
        <end position="43"/>
    </location>
</feature>
<reference evidence="3 4" key="1">
    <citation type="submission" date="2019-03" db="EMBL/GenBank/DDBJ databases">
        <title>Algoriphagus aquimaris sp. nov., isolated form marine sediment in Pohang, Korea.</title>
        <authorList>
            <person name="Kim J."/>
            <person name="Yoon S.-H."/>
            <person name="Lee S.-S."/>
        </authorList>
    </citation>
    <scope>NUCLEOTIDE SEQUENCE [LARGE SCALE GENOMIC DNA]</scope>
    <source>
        <strain evidence="3 4">F21</strain>
    </source>
</reference>
<organism evidence="3 4">
    <name type="scientific">Algoriphagus formosus</name>
    <dbReference type="NCBI Taxonomy" id="2007308"/>
    <lineage>
        <taxon>Bacteria</taxon>
        <taxon>Pseudomonadati</taxon>
        <taxon>Bacteroidota</taxon>
        <taxon>Cytophagia</taxon>
        <taxon>Cytophagales</taxon>
        <taxon>Cyclobacteriaceae</taxon>
        <taxon>Algoriphagus</taxon>
    </lineage>
</organism>
<evidence type="ECO:0000313" key="4">
    <source>
        <dbReference type="Proteomes" id="UP000295438"/>
    </source>
</evidence>
<sequence length="82" mass="9032">MKKARIAFIALSLGMMGFLYAPAPAQTTNPPEEEEATDPDDIGGEKIKWYYFDCPYDQGKYCESIESSLSCGKSKKKPIGAC</sequence>
<name>A0A4V3ARH0_9BACT</name>
<keyword evidence="2" id="KW-0732">Signal</keyword>
<proteinExistence type="predicted"/>
<protein>
    <submittedName>
        <fullName evidence="3">Uncharacterized protein</fullName>
    </submittedName>
</protein>
<evidence type="ECO:0000256" key="1">
    <source>
        <dbReference type="SAM" id="MobiDB-lite"/>
    </source>
</evidence>
<accession>A0A4V3ARH0</accession>
<dbReference type="Proteomes" id="UP000295438">
    <property type="component" value="Unassembled WGS sequence"/>
</dbReference>